<dbReference type="SUPFAM" id="SSF49899">
    <property type="entry name" value="Concanavalin A-like lectins/glucanases"/>
    <property type="match status" value="5"/>
</dbReference>
<dbReference type="FunFam" id="2.10.25.10:FF:000051">
    <property type="entry name" value="Laminin subunit alpha 4"/>
    <property type="match status" value="1"/>
</dbReference>
<dbReference type="Proteomes" id="UP000030758">
    <property type="component" value="Unassembled WGS sequence"/>
</dbReference>
<evidence type="ECO:0000256" key="5">
    <source>
        <dbReference type="ARBA" id="ARBA00022737"/>
    </source>
</evidence>
<evidence type="ECO:0000256" key="7">
    <source>
        <dbReference type="ARBA" id="ARBA00023157"/>
    </source>
</evidence>
<feature type="disulfide bond" evidence="10">
    <location>
        <begin position="187"/>
        <end position="196"/>
    </location>
</feature>
<dbReference type="EMBL" id="KL367619">
    <property type="protein sequence ID" value="KFD61548.1"/>
    <property type="molecule type" value="Genomic_DNA"/>
</dbReference>
<feature type="disulfide bond" evidence="10">
    <location>
        <begin position="74"/>
        <end position="83"/>
    </location>
</feature>
<feature type="domain" description="Laminin G" evidence="11">
    <location>
        <begin position="1711"/>
        <end position="1897"/>
    </location>
</feature>
<feature type="domain" description="Laminin G" evidence="11">
    <location>
        <begin position="1300"/>
        <end position="1474"/>
    </location>
</feature>
<dbReference type="FunFam" id="2.10.25.10:FF:000106">
    <property type="entry name" value="Heparan sulfate proteoglycan 2"/>
    <property type="match status" value="1"/>
</dbReference>
<feature type="disulfide bond" evidence="10">
    <location>
        <begin position="283"/>
        <end position="292"/>
    </location>
</feature>
<dbReference type="Gene3D" id="2.10.25.10">
    <property type="entry name" value="Laminin"/>
    <property type="match status" value="7"/>
</dbReference>
<evidence type="ECO:0000256" key="8">
    <source>
        <dbReference type="ARBA" id="ARBA00023180"/>
    </source>
</evidence>
<dbReference type="PROSITE" id="PS01248">
    <property type="entry name" value="EGF_LAM_1"/>
    <property type="match status" value="1"/>
</dbReference>
<dbReference type="CDD" id="cd00055">
    <property type="entry name" value="EGF_Lam"/>
    <property type="match status" value="6"/>
</dbReference>
<evidence type="ECO:0000256" key="9">
    <source>
        <dbReference type="ARBA" id="ARBA00023292"/>
    </source>
</evidence>
<evidence type="ECO:0008006" key="14">
    <source>
        <dbReference type="Google" id="ProtNLM"/>
    </source>
</evidence>
<evidence type="ECO:0000256" key="10">
    <source>
        <dbReference type="PROSITE-ProRule" id="PRU00460"/>
    </source>
</evidence>
<dbReference type="SMART" id="SM00181">
    <property type="entry name" value="EGF"/>
    <property type="match status" value="4"/>
</dbReference>
<feature type="disulfide bond" evidence="10">
    <location>
        <begin position="310"/>
        <end position="322"/>
    </location>
</feature>
<keyword evidence="8" id="KW-0325">Glycoprotein</keyword>
<evidence type="ECO:0000256" key="6">
    <source>
        <dbReference type="ARBA" id="ARBA00022869"/>
    </source>
</evidence>
<feature type="disulfide bond" evidence="10">
    <location>
        <begin position="312"/>
        <end position="329"/>
    </location>
</feature>
<feature type="domain" description="Laminin G" evidence="11">
    <location>
        <begin position="1123"/>
        <end position="1294"/>
    </location>
</feature>
<evidence type="ECO:0000259" key="11">
    <source>
        <dbReference type="PROSITE" id="PS50025"/>
    </source>
</evidence>
<evidence type="ECO:0000256" key="3">
    <source>
        <dbReference type="ARBA" id="ARBA00022530"/>
    </source>
</evidence>
<dbReference type="PANTHER" id="PTHR15036">
    <property type="entry name" value="PIKACHURIN-LIKE PROTEIN"/>
    <property type="match status" value="1"/>
</dbReference>
<dbReference type="InterPro" id="IPR001791">
    <property type="entry name" value="Laminin_G"/>
</dbReference>
<evidence type="ECO:0000256" key="2">
    <source>
        <dbReference type="ARBA" id="ARBA00022525"/>
    </source>
</evidence>
<feature type="domain" description="Laminin EGF-like" evidence="12">
    <location>
        <begin position="55"/>
        <end position="104"/>
    </location>
</feature>
<dbReference type="Pfam" id="PF00053">
    <property type="entry name" value="EGF_laminin"/>
    <property type="match status" value="6"/>
</dbReference>
<keyword evidence="2" id="KW-0964">Secreted</keyword>
<feature type="disulfide bond" evidence="10">
    <location>
        <begin position="331"/>
        <end position="340"/>
    </location>
</feature>
<dbReference type="InterPro" id="IPR050372">
    <property type="entry name" value="Neurexin-related_CASP"/>
</dbReference>
<comment type="caution">
    <text evidence="10">Lacks conserved residue(s) required for the propagation of feature annotation.</text>
</comment>
<dbReference type="SMART" id="SM00180">
    <property type="entry name" value="EGF_Lam"/>
    <property type="match status" value="6"/>
</dbReference>
<keyword evidence="5" id="KW-0677">Repeat</keyword>
<dbReference type="FunFam" id="2.10.25.10:FF:000082">
    <property type="entry name" value="Laminin subunit alpha 1"/>
    <property type="match status" value="1"/>
</dbReference>
<evidence type="ECO:0000256" key="1">
    <source>
        <dbReference type="ARBA" id="ARBA00004302"/>
    </source>
</evidence>
<feature type="domain" description="Laminin EGF-like" evidence="12">
    <location>
        <begin position="263"/>
        <end position="309"/>
    </location>
</feature>
<dbReference type="PROSITE" id="PS50025">
    <property type="entry name" value="LAM_G_DOMAIN"/>
    <property type="match status" value="5"/>
</dbReference>
<dbReference type="PROSITE" id="PS50027">
    <property type="entry name" value="EGF_LAM_2"/>
    <property type="match status" value="5"/>
</dbReference>
<feature type="domain" description="Laminin EGF-like" evidence="12">
    <location>
        <begin position="216"/>
        <end position="262"/>
    </location>
</feature>
<keyword evidence="7 10" id="KW-1015">Disulfide bond</keyword>
<dbReference type="Pfam" id="PF00054">
    <property type="entry name" value="Laminin_G_1"/>
    <property type="match status" value="1"/>
</dbReference>
<dbReference type="Pfam" id="PF24973">
    <property type="entry name" value="EGF_LMN_ATRN"/>
    <property type="match status" value="1"/>
</dbReference>
<dbReference type="Gene3D" id="2.60.120.200">
    <property type="match status" value="5"/>
</dbReference>
<feature type="domain" description="Laminin EGF-like" evidence="12">
    <location>
        <begin position="163"/>
        <end position="215"/>
    </location>
</feature>
<keyword evidence="4" id="KW-0732">Signal</keyword>
<name>A0A085MWF2_9BILA</name>
<dbReference type="GO" id="GO:0005576">
    <property type="term" value="C:extracellular region"/>
    <property type="evidence" value="ECO:0007669"/>
    <property type="project" value="UniProtKB-ARBA"/>
</dbReference>
<organism evidence="13">
    <name type="scientific">Trichuris suis</name>
    <name type="common">pig whipworm</name>
    <dbReference type="NCBI Taxonomy" id="68888"/>
    <lineage>
        <taxon>Eukaryota</taxon>
        <taxon>Metazoa</taxon>
        <taxon>Ecdysozoa</taxon>
        <taxon>Nematoda</taxon>
        <taxon>Enoplea</taxon>
        <taxon>Dorylaimia</taxon>
        <taxon>Trichinellida</taxon>
        <taxon>Trichuridae</taxon>
        <taxon>Trichuris</taxon>
    </lineage>
</organism>
<feature type="domain" description="Laminin G" evidence="11">
    <location>
        <begin position="906"/>
        <end position="1110"/>
    </location>
</feature>
<dbReference type="SUPFAM" id="SSF57196">
    <property type="entry name" value="EGF/Laminin"/>
    <property type="match status" value="5"/>
</dbReference>
<dbReference type="SMART" id="SM00282">
    <property type="entry name" value="LamG"/>
    <property type="match status" value="5"/>
</dbReference>
<dbReference type="PRINTS" id="PR00011">
    <property type="entry name" value="EGFLAMININ"/>
</dbReference>
<dbReference type="GO" id="GO:0016020">
    <property type="term" value="C:membrane"/>
    <property type="evidence" value="ECO:0007669"/>
    <property type="project" value="UniProtKB-SubCell"/>
</dbReference>
<dbReference type="InterPro" id="IPR000742">
    <property type="entry name" value="EGF"/>
</dbReference>
<feature type="disulfide bond" evidence="10">
    <location>
        <begin position="235"/>
        <end position="244"/>
    </location>
</feature>
<feature type="domain" description="Laminin G" evidence="11">
    <location>
        <begin position="1530"/>
        <end position="1705"/>
    </location>
</feature>
<dbReference type="CDD" id="cd00110">
    <property type="entry name" value="LamG"/>
    <property type="match status" value="5"/>
</dbReference>
<dbReference type="InterPro" id="IPR013320">
    <property type="entry name" value="ConA-like_dom_sf"/>
</dbReference>
<proteinExistence type="predicted"/>
<reference evidence="13" key="1">
    <citation type="journal article" date="2014" name="Nat. Genet.">
        <title>Genome and transcriptome of the porcine whipworm Trichuris suis.</title>
        <authorList>
            <person name="Jex A.R."/>
            <person name="Nejsum P."/>
            <person name="Schwarz E.M."/>
            <person name="Hu L."/>
            <person name="Young N.D."/>
            <person name="Hall R.S."/>
            <person name="Korhonen P.K."/>
            <person name="Liao S."/>
            <person name="Thamsborg S."/>
            <person name="Xia J."/>
            <person name="Xu P."/>
            <person name="Wang S."/>
            <person name="Scheerlinck J.P."/>
            <person name="Hofmann A."/>
            <person name="Sternberg P.W."/>
            <person name="Wang J."/>
            <person name="Gasser R.B."/>
        </authorList>
    </citation>
    <scope>NUCLEOTIDE SEQUENCE [LARGE SCALE GENOMIC DNA]</scope>
    <source>
        <strain evidence="13">DCEP-RM93F</strain>
    </source>
</reference>
<keyword evidence="6" id="KW-0084">Basement membrane</keyword>
<dbReference type="GO" id="GO:0005604">
    <property type="term" value="C:basement membrane"/>
    <property type="evidence" value="ECO:0007669"/>
    <property type="project" value="UniProtKB-SubCell"/>
</dbReference>
<evidence type="ECO:0000259" key="12">
    <source>
        <dbReference type="PROSITE" id="PS50027"/>
    </source>
</evidence>
<feature type="domain" description="Laminin EGF-like" evidence="12">
    <location>
        <begin position="310"/>
        <end position="357"/>
    </location>
</feature>
<protein>
    <recommendedName>
        <fullName evidence="14">Laminin EGF-like protein</fullName>
    </recommendedName>
</protein>
<dbReference type="PANTHER" id="PTHR15036:SF67">
    <property type="entry name" value="LAMININ SUBUNIT ALPHA-LIKE PROTEIN"/>
    <property type="match status" value="1"/>
</dbReference>
<evidence type="ECO:0000313" key="13">
    <source>
        <dbReference type="EMBL" id="KFD61548.1"/>
    </source>
</evidence>
<feature type="disulfide bond" evidence="10">
    <location>
        <begin position="199"/>
        <end position="213"/>
    </location>
</feature>
<gene>
    <name evidence="13" type="ORF">M514_08456</name>
</gene>
<evidence type="ECO:0000256" key="4">
    <source>
        <dbReference type="ARBA" id="ARBA00022729"/>
    </source>
</evidence>
<dbReference type="InterPro" id="IPR002049">
    <property type="entry name" value="LE_dom"/>
</dbReference>
<accession>A0A085MWF2</accession>
<sequence>MDSADENDLTEGELAASNIEVCHCPTPYKGTSCEECADGFYRVGSGPLLGSCVPCRCNGHSESCDRITGQCFDCKHNSTGYNCESCVRGFYGDATLGTPLDCQVCPCPHPTMENNFALDCTVSETGNLLACHCDEGYTGERCERCATGWYGEPYHFGNKCQRCFCNDNNDLSVENACDSRSGRCLFCMNNTDGFYCDECSPWFYGDAKDGKNCTACSCNHCGAERCETQTGKCSCKQNVEGENCDHCVNNAWGFHYCQGCQMCNCAPASMSRQCDPQTGQCPCHSGASGIFCDKCAEGYWNYSLSGCQKCDCESDLAMGTICDTATGQCHCMEGATGIRCENCLPGYVVIPHHGCQVCDECVLGLVEDMRQTARTFDEMEFDMQNVTIEQVFSQRLNRLQSSTNSLQVIGTHFDFKARKRVFPQQYVHYMKSLIAERTNDVGPFTVPHNKHLDEVTVKLRRFAEDAVIAKLNAVDLTTNAFEISRYIRLFYLRLKDSAEKMNTFSDSLKADSSSRNRDKLTETWLKEASDFLTGIKATTMEESAKSLMISAEETESITSEVQEFENSLADLHNHTASLMERGSTMIISIRDLQSNLNRSRVSLEKAEMSCVEMETTPVINLFTSMVPLNRSRPLLLSKLNKNRQALEKTQDLKKKAIDKAEQLDIHAEDLVQQFSGSTENVSEAVEASSAYRQVVEVLNSTKETLSEIQITLDDKLSLAALKPLLQDLGDMVNASLNEMRIATGIRSDITNRVRKELSSQEEVISNFRTQLNAAIDILKEMKKGADVYEQADFRISQAKSFASDALTIAKSGQDSFGWSAERYSTFVDMAKKKISEQVFAISHMKRANANIEQVSVVVPEVLGNVSSLRQAFVKSVTAMNAAETGITLLREKIARARNLANMVKLGVRFYLNSSLELYKGDLLKKVEAQTDISLFFRTQYPDGLLFFLGNQENPAIRANDVLMDYLALEVKDGRARCIFDLGAGDASVTSNRVVSDNRWHKASVERVGKLLTLKVSTEGEPDDQTEIFSHGSKSILNLNKNYSKLFIGGVPTSFELPKTIVNHRFNGQIEGLVLHGEPKGLWNFALDGRNNTFGAPERRELHSEASLNGCSCNSGKLCIFMFFIGIHLNGKGYAVLQRLMWNPRQHIDLVFYFKTYASEGLMFYAGKDRDVLAVELKRGHVRLYLNLGSGGALLTTPRKYNDGNYHRVQVKREGKHAILSVNLADTVEGYSPGGLNHLDVTDTFYVGGVPYEVLPAKSPLSRHGFHGCIERMHVNGHNVNLNRYVEGYFVEPGCPERPIRLVAFDRPGGSVKFSSLTWNAEMELTFRFRTVLQNTVLLFVSDDQGVNSLWVALNEGNILMKSRSAGVDTDYVTVNVKNFSDGFLHTVKPSFINDTLRLSMDIDDLYSNLTWLNNLGVYAQSENTLQLGALSVADQSLRHTTDFVGCVSDVTFNRRMLNFATAERSGEYISFDVCPDELFPSLDDNFLALENLTEPGNVSSIPGAAAGGGKESSCALRLKPVRHTPCGGNCYRFGVEKNSRLEFEALSSPIDSKSEISLELRTNAHSGFVLFAWNQKMDYLALYLKDGRLIFEFDSGSGPAVLQSKSDIFDYQWHYVKLIRRGRDGTLWLDDVFQAEGKSNGLASRIELKRPFYVGGLPDDTYRLAQRQRTNFQSIAAVFSGCLRNLLLNGNPLGDISNSVGVYPCDNSEERGLYFGEQPGYFFLEHKFQVRQVNKMLSLDLQVKPRINDGILFVIATPSGSEIITSQLNEGDLLVSLEQNGSKPQQLRMKMKPKNLTCDGHWHTIRLLKVNNFLTVGFDGSNAHTQLKKTTSFANGEKFNLYLGGIPESFVAKGLLSKGYFVGCMRDISLEPTNGKQRTYTDFKEIPLFGSASVDGCPLD</sequence>
<dbReference type="InterPro" id="IPR056863">
    <property type="entry name" value="LMN_ATRN_NET-like_EGF"/>
</dbReference>
<keyword evidence="9 10" id="KW-0424">Laminin EGF-like domain</keyword>
<dbReference type="Pfam" id="PF02210">
    <property type="entry name" value="Laminin_G_2"/>
    <property type="match status" value="4"/>
</dbReference>
<comment type="subcellular location">
    <subcellularLocation>
        <location evidence="1">Secreted</location>
        <location evidence="1">Extracellular space</location>
        <location evidence="1">Extracellular matrix</location>
        <location evidence="1">Basement membrane</location>
    </subcellularLocation>
</comment>
<keyword evidence="3" id="KW-0272">Extracellular matrix</keyword>